<dbReference type="SUPFAM" id="SSF55154">
    <property type="entry name" value="CYTH-like phosphatases"/>
    <property type="match status" value="1"/>
</dbReference>
<dbReference type="Pfam" id="PF05235">
    <property type="entry name" value="CHAD"/>
    <property type="match status" value="1"/>
</dbReference>
<dbReference type="RefSeq" id="WP_248824290.1">
    <property type="nucleotide sequence ID" value="NZ_JALKFT010000007.1"/>
</dbReference>
<dbReference type="SMART" id="SM01118">
    <property type="entry name" value="CYTH"/>
    <property type="match status" value="1"/>
</dbReference>
<dbReference type="PANTHER" id="PTHR39339">
    <property type="entry name" value="SLR1444 PROTEIN"/>
    <property type="match status" value="1"/>
</dbReference>
<dbReference type="Gene3D" id="1.40.20.10">
    <property type="entry name" value="CHAD domain"/>
    <property type="match status" value="1"/>
</dbReference>
<dbReference type="Pfam" id="PF01928">
    <property type="entry name" value="CYTH"/>
    <property type="match status" value="1"/>
</dbReference>
<dbReference type="InterPro" id="IPR023577">
    <property type="entry name" value="CYTH_domain"/>
</dbReference>
<dbReference type="CDD" id="cd07374">
    <property type="entry name" value="CYTH-like_Pase"/>
    <property type="match status" value="1"/>
</dbReference>
<gene>
    <name evidence="3" type="ORF">MXD59_08970</name>
</gene>
<dbReference type="PANTHER" id="PTHR39339:SF1">
    <property type="entry name" value="CHAD DOMAIN-CONTAINING PROTEIN"/>
    <property type="match status" value="1"/>
</dbReference>
<dbReference type="EMBL" id="JALKFT010000007">
    <property type="protein sequence ID" value="MCK9875903.1"/>
    <property type="molecule type" value="Genomic_DNA"/>
</dbReference>
<sequence length="566" mass="61458">MTVTHEVEHAFAVDETFRVPAFDALKGVASVGAMGVTRLDAVYYDTDDLRLARNQMTLRRREGGADAGWHLKLPGADGAHDEIGRPLDIVPAGDEWDARDAARPDLEAGAEQGLGFGGQARVVVPRVPEDLADLIAVWVRGAPLRPVARVSTVRRTWLLRDARGHDLLEVADDQVRTRTMGRPLAAGGRVVASRWREIDVEVLDPAGERLLATADHLLLDAGARVAVGSSKLRRALAVDVGPPELEAMVATGTESGPGTAAGTAPDPGRGGAGSAGQVVRTYLARHATALLAADPGVRLGTPESVHDLRVAARRLRSTIQTFRPLLDGEQAGRIEAGLREIGEVLGRPRDAEVQHARLRRALAATPGEQVLGPVAARVQETLLGEVLRGRAEALAYLRGDRYYRFIDDLLAFVASVGTTDLARQPARRVLPRLVRRADRRLTRRVRTARLAPPGTAQDVAYHRARKSAKRLRYACELMSPLVGRDARRLATRARRVQDQLGAHQDAVMAVARLRALAVASNHAGEPSFTYGLLTAQEQDRAAALRRDVARTWRKASRPGLRRWLRA</sequence>
<proteinExistence type="predicted"/>
<feature type="domain" description="CHAD" evidence="2">
    <location>
        <begin position="272"/>
        <end position="557"/>
    </location>
</feature>
<dbReference type="InterPro" id="IPR038186">
    <property type="entry name" value="CHAD_dom_sf"/>
</dbReference>
<dbReference type="Proteomes" id="UP001201873">
    <property type="component" value="Unassembled WGS sequence"/>
</dbReference>
<dbReference type="Gene3D" id="2.40.320.10">
    <property type="entry name" value="Hypothetical Protein Pfu-838710-001"/>
    <property type="match status" value="1"/>
</dbReference>
<organism evidence="3 4">
    <name type="scientific">Frankia umida</name>
    <dbReference type="NCBI Taxonomy" id="573489"/>
    <lineage>
        <taxon>Bacteria</taxon>
        <taxon>Bacillati</taxon>
        <taxon>Actinomycetota</taxon>
        <taxon>Actinomycetes</taxon>
        <taxon>Frankiales</taxon>
        <taxon>Frankiaceae</taxon>
        <taxon>Frankia</taxon>
    </lineage>
</organism>
<feature type="region of interest" description="Disordered" evidence="1">
    <location>
        <begin position="251"/>
        <end position="275"/>
    </location>
</feature>
<dbReference type="PROSITE" id="PS51708">
    <property type="entry name" value="CHAD"/>
    <property type="match status" value="1"/>
</dbReference>
<dbReference type="SMART" id="SM00880">
    <property type="entry name" value="CHAD"/>
    <property type="match status" value="1"/>
</dbReference>
<evidence type="ECO:0000259" key="2">
    <source>
        <dbReference type="PROSITE" id="PS51708"/>
    </source>
</evidence>
<evidence type="ECO:0000256" key="1">
    <source>
        <dbReference type="SAM" id="MobiDB-lite"/>
    </source>
</evidence>
<comment type="caution">
    <text evidence="3">The sequence shown here is derived from an EMBL/GenBank/DDBJ whole genome shotgun (WGS) entry which is preliminary data.</text>
</comment>
<evidence type="ECO:0000313" key="3">
    <source>
        <dbReference type="EMBL" id="MCK9875903.1"/>
    </source>
</evidence>
<dbReference type="InterPro" id="IPR007899">
    <property type="entry name" value="CHAD_dom"/>
</dbReference>
<keyword evidence="4" id="KW-1185">Reference proteome</keyword>
<protein>
    <submittedName>
        <fullName evidence="3">CYTH and CHAD domain-containing protein</fullName>
    </submittedName>
</protein>
<reference evidence="3 4" key="1">
    <citation type="submission" date="2022-04" db="EMBL/GenBank/DDBJ databases">
        <title>Genome diversity in the genus Frankia.</title>
        <authorList>
            <person name="Carlos-Shanley C."/>
            <person name="Hahn D."/>
        </authorList>
    </citation>
    <scope>NUCLEOTIDE SEQUENCE [LARGE SCALE GENOMIC DNA]</scope>
    <source>
        <strain evidence="3 4">Ag45/Mut15</strain>
    </source>
</reference>
<accession>A0ABT0JWI5</accession>
<dbReference type="InterPro" id="IPR033469">
    <property type="entry name" value="CYTH-like_dom_sf"/>
</dbReference>
<evidence type="ECO:0000313" key="4">
    <source>
        <dbReference type="Proteomes" id="UP001201873"/>
    </source>
</evidence>
<name>A0ABT0JWI5_9ACTN</name>